<comment type="caution">
    <text evidence="2">The sequence shown here is derived from an EMBL/GenBank/DDBJ whole genome shotgun (WGS) entry which is preliminary data.</text>
</comment>
<protein>
    <recommendedName>
        <fullName evidence="1">UBL3-like ubiquitin domain-containing protein</fullName>
    </recommendedName>
</protein>
<dbReference type="AlphaFoldDB" id="A0A843XA44"/>
<evidence type="ECO:0000259" key="1">
    <source>
        <dbReference type="Pfam" id="PF13881"/>
    </source>
</evidence>
<feature type="domain" description="UBL3-like ubiquitin" evidence="1">
    <location>
        <begin position="5"/>
        <end position="48"/>
    </location>
</feature>
<dbReference type="Gene3D" id="3.10.20.90">
    <property type="entry name" value="Phosphatidylinositol 3-kinase Catalytic Subunit, Chain A, domain 1"/>
    <property type="match status" value="1"/>
</dbReference>
<name>A0A843XA44_COLES</name>
<evidence type="ECO:0000313" key="2">
    <source>
        <dbReference type="EMBL" id="MQM16195.1"/>
    </source>
</evidence>
<evidence type="ECO:0000313" key="3">
    <source>
        <dbReference type="Proteomes" id="UP000652761"/>
    </source>
</evidence>
<dbReference type="InterPro" id="IPR039540">
    <property type="entry name" value="UBL3-like_ubiquitin_dom"/>
</dbReference>
<gene>
    <name evidence="2" type="ORF">Taro_049149</name>
</gene>
<dbReference type="EMBL" id="NMUH01006887">
    <property type="protein sequence ID" value="MQM16195.1"/>
    <property type="molecule type" value="Genomic_DNA"/>
</dbReference>
<dbReference type="SUPFAM" id="SSF54236">
    <property type="entry name" value="Ubiquitin-like"/>
    <property type="match status" value="1"/>
</dbReference>
<dbReference type="Proteomes" id="UP000652761">
    <property type="component" value="Unassembled WGS sequence"/>
</dbReference>
<dbReference type="OrthoDB" id="786140at2759"/>
<sequence>MPEEDLVELKFRLYDGTDIGPIQYAGASTVQMLKERIFSEWPRDSNERKEGRRATEKSTLFLLNNVGYHGDL</sequence>
<keyword evidence="3" id="KW-1185">Reference proteome</keyword>
<dbReference type="InterPro" id="IPR040015">
    <property type="entry name" value="UBL3-like"/>
</dbReference>
<accession>A0A843XA44</accession>
<dbReference type="PANTHER" id="PTHR13169">
    <property type="entry name" value="UBIQUITIN-LIKE PROTEIN 3 HCG-1 PROTEIN"/>
    <property type="match status" value="1"/>
</dbReference>
<dbReference type="PANTHER" id="PTHR13169:SF1">
    <property type="entry name" value="MEMBRANE-ANCHORED UBIQUITIN-FOLD PROTEIN 4"/>
    <property type="match status" value="1"/>
</dbReference>
<organism evidence="2 3">
    <name type="scientific">Colocasia esculenta</name>
    <name type="common">Wild taro</name>
    <name type="synonym">Arum esculentum</name>
    <dbReference type="NCBI Taxonomy" id="4460"/>
    <lineage>
        <taxon>Eukaryota</taxon>
        <taxon>Viridiplantae</taxon>
        <taxon>Streptophyta</taxon>
        <taxon>Embryophyta</taxon>
        <taxon>Tracheophyta</taxon>
        <taxon>Spermatophyta</taxon>
        <taxon>Magnoliopsida</taxon>
        <taxon>Liliopsida</taxon>
        <taxon>Araceae</taxon>
        <taxon>Aroideae</taxon>
        <taxon>Colocasieae</taxon>
        <taxon>Colocasia</taxon>
    </lineage>
</organism>
<reference evidence="2" key="1">
    <citation type="submission" date="2017-07" db="EMBL/GenBank/DDBJ databases">
        <title>Taro Niue Genome Assembly and Annotation.</title>
        <authorList>
            <person name="Atibalentja N."/>
            <person name="Keating K."/>
            <person name="Fields C.J."/>
        </authorList>
    </citation>
    <scope>NUCLEOTIDE SEQUENCE</scope>
    <source>
        <strain evidence="2">Niue_2</strain>
        <tissue evidence="2">Leaf</tissue>
    </source>
</reference>
<dbReference type="Pfam" id="PF13881">
    <property type="entry name" value="Rad60-SLD_2"/>
    <property type="match status" value="1"/>
</dbReference>
<dbReference type="InterPro" id="IPR029071">
    <property type="entry name" value="Ubiquitin-like_domsf"/>
</dbReference>
<proteinExistence type="predicted"/>